<organism evidence="8 9">
    <name type="scientific">Miscanthus lutarioriparius</name>
    <dbReference type="NCBI Taxonomy" id="422564"/>
    <lineage>
        <taxon>Eukaryota</taxon>
        <taxon>Viridiplantae</taxon>
        <taxon>Streptophyta</taxon>
        <taxon>Embryophyta</taxon>
        <taxon>Tracheophyta</taxon>
        <taxon>Spermatophyta</taxon>
        <taxon>Magnoliopsida</taxon>
        <taxon>Liliopsida</taxon>
        <taxon>Poales</taxon>
        <taxon>Poaceae</taxon>
        <taxon>PACMAD clade</taxon>
        <taxon>Panicoideae</taxon>
        <taxon>Andropogonodae</taxon>
        <taxon>Andropogoneae</taxon>
        <taxon>Saccharinae</taxon>
        <taxon>Miscanthus</taxon>
    </lineage>
</organism>
<feature type="transmembrane region" description="Helical" evidence="6">
    <location>
        <begin position="111"/>
        <end position="129"/>
    </location>
</feature>
<comment type="caution">
    <text evidence="6">Lacks conserved residue(s) required for the propagation of feature annotation.</text>
</comment>
<dbReference type="EC" id="3.4.21.105" evidence="6"/>
<dbReference type="AlphaFoldDB" id="A0A811PX52"/>
<protein>
    <recommendedName>
        <fullName evidence="6">RHOMBOID-like protein</fullName>
        <ecNumber evidence="6">3.4.21.105</ecNumber>
    </recommendedName>
</protein>
<keyword evidence="6" id="KW-0378">Hydrolase</keyword>
<evidence type="ECO:0000256" key="2">
    <source>
        <dbReference type="ARBA" id="ARBA00009045"/>
    </source>
</evidence>
<dbReference type="Gene3D" id="1.20.1540.10">
    <property type="entry name" value="Rhomboid-like"/>
    <property type="match status" value="1"/>
</dbReference>
<comment type="similarity">
    <text evidence="2 6">Belongs to the peptidase S54 family.</text>
</comment>
<dbReference type="GO" id="GO:0016020">
    <property type="term" value="C:membrane"/>
    <property type="evidence" value="ECO:0007669"/>
    <property type="project" value="UniProtKB-SubCell"/>
</dbReference>
<comment type="function">
    <text evidence="6">Serine protease involved in intramembrane proteolysis.</text>
</comment>
<dbReference type="GO" id="GO:0006508">
    <property type="term" value="P:proteolysis"/>
    <property type="evidence" value="ECO:0007669"/>
    <property type="project" value="UniProtKB-KW"/>
</dbReference>
<evidence type="ECO:0000313" key="9">
    <source>
        <dbReference type="Proteomes" id="UP000604825"/>
    </source>
</evidence>
<keyword evidence="4 6" id="KW-1133">Transmembrane helix</keyword>
<keyword evidence="5 6" id="KW-0472">Membrane</keyword>
<evidence type="ECO:0000256" key="4">
    <source>
        <dbReference type="ARBA" id="ARBA00022989"/>
    </source>
</evidence>
<keyword evidence="9" id="KW-1185">Reference proteome</keyword>
<dbReference type="OrthoDB" id="418595at2759"/>
<comment type="caution">
    <text evidence="8">The sequence shown here is derived from an EMBL/GenBank/DDBJ whole genome shotgun (WGS) entry which is preliminary data.</text>
</comment>
<dbReference type="InterPro" id="IPR002610">
    <property type="entry name" value="Peptidase_S54_rhomboid-like"/>
</dbReference>
<dbReference type="GO" id="GO:0004252">
    <property type="term" value="F:serine-type endopeptidase activity"/>
    <property type="evidence" value="ECO:0007669"/>
    <property type="project" value="InterPro"/>
</dbReference>
<evidence type="ECO:0000259" key="7">
    <source>
        <dbReference type="Pfam" id="PF01694"/>
    </source>
</evidence>
<evidence type="ECO:0000313" key="8">
    <source>
        <dbReference type="EMBL" id="CAD6252610.1"/>
    </source>
</evidence>
<feature type="transmembrane region" description="Helical" evidence="6">
    <location>
        <begin position="86"/>
        <end position="105"/>
    </location>
</feature>
<feature type="domain" description="Peptidase S54 rhomboid" evidence="7">
    <location>
        <begin position="86"/>
        <end position="128"/>
    </location>
</feature>
<gene>
    <name evidence="8" type="ORF">NCGR_LOCUS36259</name>
</gene>
<dbReference type="PANTHER" id="PTHR22936">
    <property type="entry name" value="RHOMBOID-RELATED"/>
    <property type="match status" value="1"/>
</dbReference>
<sequence>MARQRRTLGFLVQGNTMFQQKVDFTTQEPIMIRINDKVLVILNPNFVPQGLYNIGIQGKFGEDKCCSGGVLPRLLTSVLAKKMSRVAALLTLVLVIVVNLALGLLPRVDNFAHIGGLISGFLLGFVFFIRPQFAWLTQQGRVSAVAAQPGGQPTAAAAPPVPVPVKRKHKTYQYVLWLAAAVLLVVGFTVATVLLFRGYNANEHCPWCHYLSCVPTTRWRCDASPTTCTGMQQENTLTVVCAGGKNQTYVVASSADATQDRINDLCNQLCT</sequence>
<evidence type="ECO:0000256" key="6">
    <source>
        <dbReference type="RuleBase" id="RU362115"/>
    </source>
</evidence>
<feature type="transmembrane region" description="Helical" evidence="6">
    <location>
        <begin position="174"/>
        <end position="196"/>
    </location>
</feature>
<keyword evidence="6" id="KW-0720">Serine protease</keyword>
<dbReference type="InterPro" id="IPR035952">
    <property type="entry name" value="Rhomboid-like_sf"/>
</dbReference>
<evidence type="ECO:0000256" key="5">
    <source>
        <dbReference type="ARBA" id="ARBA00023136"/>
    </source>
</evidence>
<evidence type="ECO:0000256" key="3">
    <source>
        <dbReference type="ARBA" id="ARBA00022692"/>
    </source>
</evidence>
<name>A0A811PX52_9POAL</name>
<comment type="catalytic activity">
    <reaction evidence="6">
        <text>Cleaves type-1 transmembrane domains using a catalytic dyad composed of serine and histidine that are contributed by different transmembrane domains.</text>
        <dbReference type="EC" id="3.4.21.105"/>
    </reaction>
</comment>
<keyword evidence="3 6" id="KW-0812">Transmembrane</keyword>
<accession>A0A811PX52</accession>
<evidence type="ECO:0000256" key="1">
    <source>
        <dbReference type="ARBA" id="ARBA00004141"/>
    </source>
</evidence>
<dbReference type="EMBL" id="CAJGYO010000009">
    <property type="protein sequence ID" value="CAD6252610.1"/>
    <property type="molecule type" value="Genomic_DNA"/>
</dbReference>
<reference evidence="8" key="1">
    <citation type="submission" date="2020-10" db="EMBL/GenBank/DDBJ databases">
        <authorList>
            <person name="Han B."/>
            <person name="Lu T."/>
            <person name="Zhao Q."/>
            <person name="Huang X."/>
            <person name="Zhao Y."/>
        </authorList>
    </citation>
    <scope>NUCLEOTIDE SEQUENCE</scope>
</reference>
<dbReference type="PANTHER" id="PTHR22936:SF77">
    <property type="entry name" value="RHOMBOID-LIKE PROTEIN 1"/>
    <property type="match status" value="1"/>
</dbReference>
<dbReference type="SUPFAM" id="SSF144091">
    <property type="entry name" value="Rhomboid-like"/>
    <property type="match status" value="1"/>
</dbReference>
<proteinExistence type="inferred from homology"/>
<comment type="subcellular location">
    <subcellularLocation>
        <location evidence="1 6">Membrane</location>
        <topology evidence="1 6">Multi-pass membrane protein</topology>
    </subcellularLocation>
</comment>
<dbReference type="Proteomes" id="UP000604825">
    <property type="component" value="Unassembled WGS sequence"/>
</dbReference>
<dbReference type="InterPro" id="IPR022764">
    <property type="entry name" value="Peptidase_S54_rhomboid_dom"/>
</dbReference>
<dbReference type="Pfam" id="PF01694">
    <property type="entry name" value="Rhomboid"/>
    <property type="match status" value="1"/>
</dbReference>
<keyword evidence="6" id="KW-0645">Protease</keyword>